<keyword evidence="2" id="KW-0812">Transmembrane</keyword>
<gene>
    <name evidence="4" type="ORF">CAPTEDRAFT_225617</name>
</gene>
<dbReference type="PANTHER" id="PTHR33539:SF1">
    <property type="entry name" value="UPF0764 PROTEIN C16ORF89"/>
    <property type="match status" value="1"/>
</dbReference>
<dbReference type="InterPro" id="IPR031751">
    <property type="entry name" value="DUF4735"/>
</dbReference>
<feature type="compositionally biased region" description="Basic and acidic residues" evidence="1">
    <location>
        <begin position="422"/>
        <end position="431"/>
    </location>
</feature>
<evidence type="ECO:0000313" key="4">
    <source>
        <dbReference type="EMBL" id="ELT95036.1"/>
    </source>
</evidence>
<name>R7TU96_CAPTE</name>
<dbReference type="HOGENOM" id="CLU_522003_0_0_1"/>
<evidence type="ECO:0000256" key="1">
    <source>
        <dbReference type="SAM" id="MobiDB-lite"/>
    </source>
</evidence>
<proteinExistence type="predicted"/>
<keyword evidence="6" id="KW-1185">Reference proteome</keyword>
<dbReference type="PANTHER" id="PTHR33539">
    <property type="entry name" value="UPF0764 PROTEIN C16ORF89"/>
    <property type="match status" value="1"/>
</dbReference>
<feature type="transmembrane region" description="Helical" evidence="2">
    <location>
        <begin position="491"/>
        <end position="510"/>
    </location>
</feature>
<dbReference type="GO" id="GO:0005829">
    <property type="term" value="C:cytosol"/>
    <property type="evidence" value="ECO:0007669"/>
    <property type="project" value="TreeGrafter"/>
</dbReference>
<evidence type="ECO:0000313" key="5">
    <source>
        <dbReference type="EnsemblMetazoa" id="CapteP225617"/>
    </source>
</evidence>
<dbReference type="Proteomes" id="UP000014760">
    <property type="component" value="Unassembled WGS sequence"/>
</dbReference>
<organism evidence="4">
    <name type="scientific">Capitella teleta</name>
    <name type="common">Polychaete worm</name>
    <dbReference type="NCBI Taxonomy" id="283909"/>
    <lineage>
        <taxon>Eukaryota</taxon>
        <taxon>Metazoa</taxon>
        <taxon>Spiralia</taxon>
        <taxon>Lophotrochozoa</taxon>
        <taxon>Annelida</taxon>
        <taxon>Polychaeta</taxon>
        <taxon>Sedentaria</taxon>
        <taxon>Scolecida</taxon>
        <taxon>Capitellidae</taxon>
        <taxon>Capitella</taxon>
    </lineage>
</organism>
<protein>
    <submittedName>
        <fullName evidence="4 5">Uncharacterized protein</fullName>
    </submittedName>
</protein>
<dbReference type="GO" id="GO:0016020">
    <property type="term" value="C:membrane"/>
    <property type="evidence" value="ECO:0007669"/>
    <property type="project" value="TreeGrafter"/>
</dbReference>
<sequence length="522" mass="59080">MNMLHCCLATLLFCCVWTSVAHAGTTMEHTAYLERLLQCLEKVVAYYKQNYADMNLDGIYGLRVLEGQLSVILEQLKHPADVIQRLSALHQDCSAICMAALLSLQRSDPIYLSRLRPLVEAPMTFHQPYARLDQSLRWSGPNIHVADLKEEFSDGCMAEIIGTAGHSKCSLSAECTERMLSRGLKGYSLMHQLLYTILAEQNGCPLPVDALALRASMCADSFYEMAIALQTVHGNIIPVIQDLFLEEEYVCPVLGFMEFLHNDWLRQILSWQRPSGCFGSMPKSQMVEEPVADYDYEVEAVPVPHEQVTKHRTRRGFDLPLNRDKPAKQETFYQKVQPPLKHQLSSQWSKRRLLEEKALKDGCLSHKTAVALGALSQYLRFMLVPGDPNLNLGGSNLIMQADVPVKNTNSFVSKRRSSNQGEAKESEETRVDYGGGEINLRERNYGVESAVPSLQQEEEQYSYYGNEEKASEPVEEGTPPSPIQPSVFHSAYFISIVISIAILMLMFRCVRHRRILIRYRHS</sequence>
<accession>R7TU96</accession>
<feature type="chain" id="PRO_5008787371" evidence="3">
    <location>
        <begin position="24"/>
        <end position="522"/>
    </location>
</feature>
<reference evidence="5" key="3">
    <citation type="submission" date="2015-06" db="UniProtKB">
        <authorList>
            <consortium name="EnsemblMetazoa"/>
        </authorList>
    </citation>
    <scope>IDENTIFICATION</scope>
</reference>
<feature type="signal peptide" evidence="3">
    <location>
        <begin position="1"/>
        <end position="23"/>
    </location>
</feature>
<dbReference type="EMBL" id="AMQN01011999">
    <property type="status" value="NOT_ANNOTATED_CDS"/>
    <property type="molecule type" value="Genomic_DNA"/>
</dbReference>
<dbReference type="AlphaFoldDB" id="R7TU96"/>
<keyword evidence="2" id="KW-0472">Membrane</keyword>
<reference evidence="4 6" key="2">
    <citation type="journal article" date="2013" name="Nature">
        <title>Insights into bilaterian evolution from three spiralian genomes.</title>
        <authorList>
            <person name="Simakov O."/>
            <person name="Marletaz F."/>
            <person name="Cho S.J."/>
            <person name="Edsinger-Gonzales E."/>
            <person name="Havlak P."/>
            <person name="Hellsten U."/>
            <person name="Kuo D.H."/>
            <person name="Larsson T."/>
            <person name="Lv J."/>
            <person name="Arendt D."/>
            <person name="Savage R."/>
            <person name="Osoegawa K."/>
            <person name="de Jong P."/>
            <person name="Grimwood J."/>
            <person name="Chapman J.A."/>
            <person name="Shapiro H."/>
            <person name="Aerts A."/>
            <person name="Otillar R.P."/>
            <person name="Terry A.Y."/>
            <person name="Boore J.L."/>
            <person name="Grigoriev I.V."/>
            <person name="Lindberg D.R."/>
            <person name="Seaver E.C."/>
            <person name="Weisblat D.A."/>
            <person name="Putnam N.H."/>
            <person name="Rokhsar D.S."/>
        </authorList>
    </citation>
    <scope>NUCLEOTIDE SEQUENCE</scope>
    <source>
        <strain evidence="4 6">I ESC-2004</strain>
    </source>
</reference>
<dbReference type="EnsemblMetazoa" id="CapteT225617">
    <property type="protein sequence ID" value="CapteP225617"/>
    <property type="gene ID" value="CapteG225617"/>
</dbReference>
<evidence type="ECO:0000256" key="2">
    <source>
        <dbReference type="SAM" id="Phobius"/>
    </source>
</evidence>
<evidence type="ECO:0000313" key="6">
    <source>
        <dbReference type="Proteomes" id="UP000014760"/>
    </source>
</evidence>
<keyword evidence="3" id="KW-0732">Signal</keyword>
<dbReference type="Pfam" id="PF15882">
    <property type="entry name" value="DUF4735"/>
    <property type="match status" value="1"/>
</dbReference>
<feature type="region of interest" description="Disordered" evidence="1">
    <location>
        <begin position="409"/>
        <end position="431"/>
    </location>
</feature>
<dbReference type="OMA" id="LFMEQAV"/>
<evidence type="ECO:0000256" key="3">
    <source>
        <dbReference type="SAM" id="SignalP"/>
    </source>
</evidence>
<keyword evidence="2" id="KW-1133">Transmembrane helix</keyword>
<dbReference type="EMBL" id="KB309231">
    <property type="protein sequence ID" value="ELT95036.1"/>
    <property type="molecule type" value="Genomic_DNA"/>
</dbReference>
<dbReference type="OrthoDB" id="5949187at2759"/>
<reference evidence="6" key="1">
    <citation type="submission" date="2012-12" db="EMBL/GenBank/DDBJ databases">
        <authorList>
            <person name="Hellsten U."/>
            <person name="Grimwood J."/>
            <person name="Chapman J.A."/>
            <person name="Shapiro H."/>
            <person name="Aerts A."/>
            <person name="Otillar R.P."/>
            <person name="Terry A.Y."/>
            <person name="Boore J.L."/>
            <person name="Simakov O."/>
            <person name="Marletaz F."/>
            <person name="Cho S.-J."/>
            <person name="Edsinger-Gonzales E."/>
            <person name="Havlak P."/>
            <person name="Kuo D.-H."/>
            <person name="Larsson T."/>
            <person name="Lv J."/>
            <person name="Arendt D."/>
            <person name="Savage R."/>
            <person name="Osoegawa K."/>
            <person name="de Jong P."/>
            <person name="Lindberg D.R."/>
            <person name="Seaver E.C."/>
            <person name="Weisblat D.A."/>
            <person name="Putnam N.H."/>
            <person name="Grigoriev I.V."/>
            <person name="Rokhsar D.S."/>
        </authorList>
    </citation>
    <scope>NUCLEOTIDE SEQUENCE</scope>
    <source>
        <strain evidence="6">I ESC-2004</strain>
    </source>
</reference>